<dbReference type="Proteomes" id="UP000244810">
    <property type="component" value="Unassembled WGS sequence"/>
</dbReference>
<dbReference type="OrthoDB" id="9815847at2"/>
<dbReference type="AlphaFoldDB" id="A0A2T7UNV8"/>
<evidence type="ECO:0000313" key="3">
    <source>
        <dbReference type="EMBL" id="PVE46308.1"/>
    </source>
</evidence>
<keyword evidence="4" id="KW-1185">Reference proteome</keyword>
<feature type="transmembrane region" description="Helical" evidence="2">
    <location>
        <begin position="6"/>
        <end position="25"/>
    </location>
</feature>
<comment type="caution">
    <text evidence="3">The sequence shown here is derived from an EMBL/GenBank/DDBJ whole genome shotgun (WGS) entry which is preliminary data.</text>
</comment>
<dbReference type="SUPFAM" id="SSF48452">
    <property type="entry name" value="TPR-like"/>
    <property type="match status" value="1"/>
</dbReference>
<dbReference type="NCBIfam" id="TIGR03142">
    <property type="entry name" value="cytochro_ccmI"/>
    <property type="match status" value="1"/>
</dbReference>
<organism evidence="3 4">
    <name type="scientific">Pararhodobacter aggregans</name>
    <dbReference type="NCBI Taxonomy" id="404875"/>
    <lineage>
        <taxon>Bacteria</taxon>
        <taxon>Pseudomonadati</taxon>
        <taxon>Pseudomonadota</taxon>
        <taxon>Alphaproteobacteria</taxon>
        <taxon>Rhodobacterales</taxon>
        <taxon>Paracoccaceae</taxon>
        <taxon>Pararhodobacter</taxon>
    </lineage>
</organism>
<keyword evidence="2" id="KW-0812">Transmembrane</keyword>
<proteinExistence type="predicted"/>
<feature type="transmembrane region" description="Helical" evidence="2">
    <location>
        <begin position="97"/>
        <end position="115"/>
    </location>
</feature>
<dbReference type="RefSeq" id="WP_107753219.1">
    <property type="nucleotide sequence ID" value="NZ_QBKF01000009.1"/>
</dbReference>
<keyword evidence="1" id="KW-0201">Cytochrome c-type biogenesis</keyword>
<dbReference type="EMBL" id="QDDR01000009">
    <property type="protein sequence ID" value="PVE46308.1"/>
    <property type="molecule type" value="Genomic_DNA"/>
</dbReference>
<dbReference type="InterPro" id="IPR017560">
    <property type="entry name" value="Cyt_c_biogenesis_CcmI"/>
</dbReference>
<keyword evidence="2" id="KW-1133">Transmembrane helix</keyword>
<accession>A0A2T7UNV8</accession>
<evidence type="ECO:0000256" key="2">
    <source>
        <dbReference type="SAM" id="Phobius"/>
    </source>
</evidence>
<name>A0A2T7UNV8_9RHOB</name>
<dbReference type="GO" id="GO:0017004">
    <property type="term" value="P:cytochrome complex assembly"/>
    <property type="evidence" value="ECO:0007669"/>
    <property type="project" value="UniProtKB-KW"/>
</dbReference>
<evidence type="ECO:0000313" key="4">
    <source>
        <dbReference type="Proteomes" id="UP000244810"/>
    </source>
</evidence>
<keyword evidence="2" id="KW-0472">Membrane</keyword>
<protein>
    <submittedName>
        <fullName evidence="3">C-type cytochrome biogenesis protein CcmI</fullName>
    </submittedName>
</protein>
<dbReference type="Gene3D" id="1.25.40.10">
    <property type="entry name" value="Tetratricopeptide repeat domain"/>
    <property type="match status" value="1"/>
</dbReference>
<gene>
    <name evidence="3" type="primary">ccmI</name>
    <name evidence="3" type="ORF">DDE23_16840</name>
</gene>
<reference evidence="3 4" key="1">
    <citation type="journal article" date="2011" name="Syst. Appl. Microbiol.">
        <title>Defluviimonas denitrificans gen. nov., sp. nov., and Pararhodobacter aggregans gen. nov., sp. nov., non-phototrophic Rhodobacteraceae from the biofilter of a marine aquaculture.</title>
        <authorList>
            <person name="Foesel B.U."/>
            <person name="Drake H.L."/>
            <person name="Schramm A."/>
        </authorList>
    </citation>
    <scope>NUCLEOTIDE SEQUENCE [LARGE SCALE GENOMIC DNA]</scope>
    <source>
        <strain evidence="3 4">D1-19</strain>
    </source>
</reference>
<evidence type="ECO:0000256" key="1">
    <source>
        <dbReference type="ARBA" id="ARBA00022748"/>
    </source>
</evidence>
<dbReference type="InterPro" id="IPR011990">
    <property type="entry name" value="TPR-like_helical_dom_sf"/>
</dbReference>
<sequence>MAIWWFLGPAVALTAVIVVLAVLGLRRGARVEVAEPGQRREMRIYRDQLKEIERDQARGLIAAEEAERLRTETARRLLDADKRGATALGESPASMKTLALVLVALAPILAVALYWREGAPGYEDMPLVDRYAQAQVLREARPGQTAMEAAWQDDPQRPPAPEIDPQYATLMGQLREALTNRPDDPRGLRLLAVNEGNIGNYSASAAAWIHLIELQGDAAPVEDLVSLAETMALATGGLISPEAEAVLERILQRDPQNGTARYYLGLMFAQTGRPDLTFRLWRGLLEDSEPDDPWVPAIRASIEELAAAAGVRYTLPPVTAGGRGPSAADVEAASEMSNEDRQQMIGGMVEGLASRLSNQGGPAEDWARLINALGVLGQSERARAIWSEARLVFADQPAALATIDAAARQAGFTE</sequence>